<feature type="compositionally biased region" description="Polar residues" evidence="1">
    <location>
        <begin position="85"/>
        <end position="105"/>
    </location>
</feature>
<evidence type="ECO:0000256" key="1">
    <source>
        <dbReference type="SAM" id="MobiDB-lite"/>
    </source>
</evidence>
<evidence type="ECO:0000313" key="3">
    <source>
        <dbReference type="Proteomes" id="UP000001745"/>
    </source>
</evidence>
<keyword evidence="3" id="KW-1185">Reference proteome</keyword>
<name>B8M559_TALSN</name>
<protein>
    <submittedName>
        <fullName evidence="2">Uncharacterized protein</fullName>
    </submittedName>
</protein>
<dbReference type="AlphaFoldDB" id="B8M559"/>
<dbReference type="OrthoDB" id="4364915at2759"/>
<reference evidence="3" key="1">
    <citation type="journal article" date="2015" name="Genome Announc.">
        <title>Genome sequence of the AIDS-associated pathogen Penicillium marneffei (ATCC18224) and its near taxonomic relative Talaromyces stipitatus (ATCC10500).</title>
        <authorList>
            <person name="Nierman W.C."/>
            <person name="Fedorova-Abrams N.D."/>
            <person name="Andrianopoulos A."/>
        </authorList>
    </citation>
    <scope>NUCLEOTIDE SEQUENCE [LARGE SCALE GENOMIC DNA]</scope>
    <source>
        <strain evidence="3">ATCC 10500 / CBS 375.48 / QM 6759 / NRRL 1006</strain>
    </source>
</reference>
<proteinExistence type="predicted"/>
<dbReference type="EMBL" id="EQ962654">
    <property type="protein sequence ID" value="EED19665.1"/>
    <property type="molecule type" value="Genomic_DNA"/>
</dbReference>
<dbReference type="RefSeq" id="XP_002480099.1">
    <property type="nucleotide sequence ID" value="XM_002480054.1"/>
</dbReference>
<accession>B8M559</accession>
<evidence type="ECO:0000313" key="2">
    <source>
        <dbReference type="EMBL" id="EED19665.1"/>
    </source>
</evidence>
<dbReference type="HOGENOM" id="CLU_987574_0_0_1"/>
<feature type="region of interest" description="Disordered" evidence="1">
    <location>
        <begin position="80"/>
        <end position="150"/>
    </location>
</feature>
<organism evidence="2 3">
    <name type="scientific">Talaromyces stipitatus (strain ATCC 10500 / CBS 375.48 / QM 6759 / NRRL 1006)</name>
    <name type="common">Penicillium stipitatum</name>
    <dbReference type="NCBI Taxonomy" id="441959"/>
    <lineage>
        <taxon>Eukaryota</taxon>
        <taxon>Fungi</taxon>
        <taxon>Dikarya</taxon>
        <taxon>Ascomycota</taxon>
        <taxon>Pezizomycotina</taxon>
        <taxon>Eurotiomycetes</taxon>
        <taxon>Eurotiomycetidae</taxon>
        <taxon>Eurotiales</taxon>
        <taxon>Trichocomaceae</taxon>
        <taxon>Talaromyces</taxon>
        <taxon>Talaromyces sect. Talaromyces</taxon>
    </lineage>
</organism>
<dbReference type="VEuPathDB" id="FungiDB:TSTA_029400"/>
<dbReference type="InParanoid" id="B8M559"/>
<dbReference type="GeneID" id="8099059"/>
<gene>
    <name evidence="2" type="ORF">TSTA_029400</name>
</gene>
<dbReference type="STRING" id="441959.B8M559"/>
<sequence>MADPLSILGVVYPIAHDLFTLASYMNKAYKGIRYAKQDLQKVIKRTEAVAETYEFFSDTMKDAKGIEGSSPILAQLVHSNKPLDSPSTFDSGSPSTSPVSNQPSPIITPSPPLRHSGGDQAFVVEPQAGETSFSRRNVPRRRRTRSEPPQKLKLQMKEALRKEYMSETEKKKAHTCKYHFLDHQNFVFTRVSDNVLRMIPTRPAVDMTSKKIVPGIMESPIHFGEDKKAPPYQYMATMVRWLLLIKRDSLAASRKGKNRADQELHSYACVDSKTGVPTWWQV</sequence>
<dbReference type="Proteomes" id="UP000001745">
    <property type="component" value="Unassembled WGS sequence"/>
</dbReference>
<dbReference type="eggNOG" id="ENOG502T5MY">
    <property type="taxonomic scope" value="Eukaryota"/>
</dbReference>